<organism evidence="5 6">
    <name type="scientific">Tenggerimyces flavus</name>
    <dbReference type="NCBI Taxonomy" id="1708749"/>
    <lineage>
        <taxon>Bacteria</taxon>
        <taxon>Bacillati</taxon>
        <taxon>Actinomycetota</taxon>
        <taxon>Actinomycetes</taxon>
        <taxon>Propionibacteriales</taxon>
        <taxon>Nocardioidaceae</taxon>
        <taxon>Tenggerimyces</taxon>
    </lineage>
</organism>
<dbReference type="RefSeq" id="WP_205122503.1">
    <property type="nucleotide sequence ID" value="NZ_JAFBCM010000001.1"/>
</dbReference>
<dbReference type="EMBL" id="JBHRZH010000005">
    <property type="protein sequence ID" value="MFC3760453.1"/>
    <property type="molecule type" value="Genomic_DNA"/>
</dbReference>
<evidence type="ECO:0000256" key="3">
    <source>
        <dbReference type="ARBA" id="ARBA00023163"/>
    </source>
</evidence>
<dbReference type="PROSITE" id="PS50043">
    <property type="entry name" value="HTH_LUXR_2"/>
    <property type="match status" value="1"/>
</dbReference>
<sequence length="90" mass="10330">MALSHPTEYDVPRLTNRELSILELAAYGHSNDEIAHELYLSRQTVAHRLSDAFRKLQARTRADAIARAYVFGLLEPFTWPPRLTGRTHID</sequence>
<dbReference type="PANTHER" id="PTHR44688">
    <property type="entry name" value="DNA-BINDING TRANSCRIPTIONAL ACTIVATOR DEVR_DOSR"/>
    <property type="match status" value="1"/>
</dbReference>
<dbReference type="Proteomes" id="UP001595699">
    <property type="component" value="Unassembled WGS sequence"/>
</dbReference>
<dbReference type="InterPro" id="IPR000792">
    <property type="entry name" value="Tscrpt_reg_LuxR_C"/>
</dbReference>
<keyword evidence="1" id="KW-0805">Transcription regulation</keyword>
<dbReference type="InterPro" id="IPR016032">
    <property type="entry name" value="Sig_transdc_resp-reg_C-effctor"/>
</dbReference>
<dbReference type="Gene3D" id="1.10.10.10">
    <property type="entry name" value="Winged helix-like DNA-binding domain superfamily/Winged helix DNA-binding domain"/>
    <property type="match status" value="1"/>
</dbReference>
<name>A0ABV7Y5W3_9ACTN</name>
<comment type="caution">
    <text evidence="5">The sequence shown here is derived from an EMBL/GenBank/DDBJ whole genome shotgun (WGS) entry which is preliminary data.</text>
</comment>
<proteinExistence type="predicted"/>
<dbReference type="InterPro" id="IPR036388">
    <property type="entry name" value="WH-like_DNA-bd_sf"/>
</dbReference>
<dbReference type="SMART" id="SM00421">
    <property type="entry name" value="HTH_LUXR"/>
    <property type="match status" value="1"/>
</dbReference>
<dbReference type="Pfam" id="PF00196">
    <property type="entry name" value="GerE"/>
    <property type="match status" value="1"/>
</dbReference>
<evidence type="ECO:0000256" key="1">
    <source>
        <dbReference type="ARBA" id="ARBA00023015"/>
    </source>
</evidence>
<dbReference type="PRINTS" id="PR00038">
    <property type="entry name" value="HTHLUXR"/>
</dbReference>
<evidence type="ECO:0000259" key="4">
    <source>
        <dbReference type="PROSITE" id="PS50043"/>
    </source>
</evidence>
<dbReference type="PANTHER" id="PTHR44688:SF16">
    <property type="entry name" value="DNA-BINDING TRANSCRIPTIONAL ACTIVATOR DEVR_DOSR"/>
    <property type="match status" value="1"/>
</dbReference>
<keyword evidence="2" id="KW-0238">DNA-binding</keyword>
<keyword evidence="6" id="KW-1185">Reference proteome</keyword>
<evidence type="ECO:0000256" key="2">
    <source>
        <dbReference type="ARBA" id="ARBA00023125"/>
    </source>
</evidence>
<reference evidence="6" key="1">
    <citation type="journal article" date="2019" name="Int. J. Syst. Evol. Microbiol.">
        <title>The Global Catalogue of Microorganisms (GCM) 10K type strain sequencing project: providing services to taxonomists for standard genome sequencing and annotation.</title>
        <authorList>
            <consortium name="The Broad Institute Genomics Platform"/>
            <consortium name="The Broad Institute Genome Sequencing Center for Infectious Disease"/>
            <person name="Wu L."/>
            <person name="Ma J."/>
        </authorList>
    </citation>
    <scope>NUCLEOTIDE SEQUENCE [LARGE SCALE GENOMIC DNA]</scope>
    <source>
        <strain evidence="6">CGMCC 4.7241</strain>
    </source>
</reference>
<dbReference type="SUPFAM" id="SSF46894">
    <property type="entry name" value="C-terminal effector domain of the bipartite response regulators"/>
    <property type="match status" value="1"/>
</dbReference>
<evidence type="ECO:0000313" key="5">
    <source>
        <dbReference type="EMBL" id="MFC3760453.1"/>
    </source>
</evidence>
<protein>
    <submittedName>
        <fullName evidence="5">LuxR C-terminal-related transcriptional regulator</fullName>
    </submittedName>
</protein>
<accession>A0ABV7Y5W3</accession>
<keyword evidence="3" id="KW-0804">Transcription</keyword>
<feature type="domain" description="HTH luxR-type" evidence="4">
    <location>
        <begin position="7"/>
        <end position="72"/>
    </location>
</feature>
<gene>
    <name evidence="5" type="ORF">ACFOUW_06365</name>
</gene>
<dbReference type="CDD" id="cd06170">
    <property type="entry name" value="LuxR_C_like"/>
    <property type="match status" value="1"/>
</dbReference>
<evidence type="ECO:0000313" key="6">
    <source>
        <dbReference type="Proteomes" id="UP001595699"/>
    </source>
</evidence>